<evidence type="ECO:0000313" key="1">
    <source>
        <dbReference type="EMBL" id="MBF9152973.1"/>
    </source>
</evidence>
<name>A0ABS0HL38_9SPHN</name>
<dbReference type="EMBL" id="JADQDC010000018">
    <property type="protein sequence ID" value="MBF9152973.1"/>
    <property type="molecule type" value="Genomic_DNA"/>
</dbReference>
<gene>
    <name evidence="1" type="ORF">I2488_18370</name>
</gene>
<accession>A0ABS0HL38</accession>
<sequence>MTSFFEKLIDKTSFGGMKKLEILIEGEYEWGGYARVASDISDRAIGSFFARYGTTERGFKKFDDLALFMGYYHIPHVVGTVTAHIGGEERIAAFQRIPLFKGAYKNVVLVKSYESSISAGNDLLSLMAKAAQVDEIYQKIKSSGGLPVHSNTKSPI</sequence>
<dbReference type="Proteomes" id="UP000600799">
    <property type="component" value="Unassembled WGS sequence"/>
</dbReference>
<comment type="caution">
    <text evidence="1">The sequence shown here is derived from an EMBL/GenBank/DDBJ whole genome shotgun (WGS) entry which is preliminary data.</text>
</comment>
<proteinExistence type="predicted"/>
<reference evidence="1 2" key="1">
    <citation type="submission" date="2020-11" db="EMBL/GenBank/DDBJ databases">
        <title>The genome sequence of Novosphingobium sp. 1Y9A.</title>
        <authorList>
            <person name="Liu Y."/>
        </authorList>
    </citation>
    <scope>NUCLEOTIDE SEQUENCE [LARGE SCALE GENOMIC DNA]</scope>
    <source>
        <strain evidence="1 2">1Y9A</strain>
    </source>
</reference>
<organism evidence="1 2">
    <name type="scientific">Novosphingobium jiangmenense</name>
    <dbReference type="NCBI Taxonomy" id="2791981"/>
    <lineage>
        <taxon>Bacteria</taxon>
        <taxon>Pseudomonadati</taxon>
        <taxon>Pseudomonadota</taxon>
        <taxon>Alphaproteobacteria</taxon>
        <taxon>Sphingomonadales</taxon>
        <taxon>Sphingomonadaceae</taxon>
        <taxon>Novosphingobium</taxon>
    </lineage>
</organism>
<protein>
    <submittedName>
        <fullName evidence="1">Uncharacterized protein</fullName>
    </submittedName>
</protein>
<evidence type="ECO:0000313" key="2">
    <source>
        <dbReference type="Proteomes" id="UP000600799"/>
    </source>
</evidence>
<keyword evidence="2" id="KW-1185">Reference proteome</keyword>
<dbReference type="RefSeq" id="WP_196277241.1">
    <property type="nucleotide sequence ID" value="NZ_JADQDC010000018.1"/>
</dbReference>